<gene>
    <name evidence="3" type="ORF">CASFOL_039458</name>
</gene>
<dbReference type="PANTHER" id="PTHR45642:SF3">
    <property type="entry name" value="OS09G0540400 PROTEIN"/>
    <property type="match status" value="1"/>
</dbReference>
<comment type="caution">
    <text evidence="3">The sequence shown here is derived from an EMBL/GenBank/DDBJ whole genome shotgun (WGS) entry which is preliminary data.</text>
</comment>
<keyword evidence="4" id="KW-1185">Reference proteome</keyword>
<evidence type="ECO:0000256" key="1">
    <source>
        <dbReference type="ARBA" id="ARBA00008668"/>
    </source>
</evidence>
<feature type="signal peptide" evidence="2">
    <location>
        <begin position="1"/>
        <end position="24"/>
    </location>
</feature>
<dbReference type="CDD" id="cd01837">
    <property type="entry name" value="SGNH_plant_lipase_like"/>
    <property type="match status" value="1"/>
</dbReference>
<organism evidence="3 4">
    <name type="scientific">Castilleja foliolosa</name>
    <dbReference type="NCBI Taxonomy" id="1961234"/>
    <lineage>
        <taxon>Eukaryota</taxon>
        <taxon>Viridiplantae</taxon>
        <taxon>Streptophyta</taxon>
        <taxon>Embryophyta</taxon>
        <taxon>Tracheophyta</taxon>
        <taxon>Spermatophyta</taxon>
        <taxon>Magnoliopsida</taxon>
        <taxon>eudicotyledons</taxon>
        <taxon>Gunneridae</taxon>
        <taxon>Pentapetalae</taxon>
        <taxon>asterids</taxon>
        <taxon>lamiids</taxon>
        <taxon>Lamiales</taxon>
        <taxon>Orobanchaceae</taxon>
        <taxon>Pedicularideae</taxon>
        <taxon>Castillejinae</taxon>
        <taxon>Castilleja</taxon>
    </lineage>
</organism>
<dbReference type="InterPro" id="IPR050592">
    <property type="entry name" value="GDSL_lipolytic_enzyme"/>
</dbReference>
<evidence type="ECO:0008006" key="5">
    <source>
        <dbReference type="Google" id="ProtNLM"/>
    </source>
</evidence>
<dbReference type="Gene3D" id="3.40.50.1110">
    <property type="entry name" value="SGNH hydrolase"/>
    <property type="match status" value="1"/>
</dbReference>
<sequence length="384" mass="42889">MSFTIQPNLHYFFLLLLILASSSSSYNASENQSVVSTIMIFGDSTVDSGNNNYIPTIAKSNFPPYGKDFVDHVPTGRFSNGRLVTDFVANYLGIKENVPPYLDPTLSLEERMTGVSFASAASGQDPLTAAILVYLKQPQTYVNIIPVLRQLEELREYKSTLEETIGHDQTNELINNALFIVSAGTNDFVINYFALPIRRINYTIPAYMDFLLGQTRVLLQGLMDQGARLIGVAGLPPMGCLPLMITVYSGGPNLRRDCVSNFSSIARDYNKMLRNELNNMQLQLQTQGIRIVYLDIYTPLEDMILGRKYGFEEVSKGCCGTGLLEVSFLCNALSIVCEDADEYVFWDSVHPSQKAYDIIFQSLRPIIDTMLTKTDPITGFTDMK</sequence>
<keyword evidence="2" id="KW-0732">Signal</keyword>
<dbReference type="EMBL" id="JAVIJP010000087">
    <property type="protein sequence ID" value="KAL3617064.1"/>
    <property type="molecule type" value="Genomic_DNA"/>
</dbReference>
<dbReference type="InterPro" id="IPR001087">
    <property type="entry name" value="GDSL"/>
</dbReference>
<proteinExistence type="inferred from homology"/>
<dbReference type="SUPFAM" id="SSF52266">
    <property type="entry name" value="SGNH hydrolase"/>
    <property type="match status" value="1"/>
</dbReference>
<evidence type="ECO:0000313" key="4">
    <source>
        <dbReference type="Proteomes" id="UP001632038"/>
    </source>
</evidence>
<dbReference type="InterPro" id="IPR036514">
    <property type="entry name" value="SGNH_hydro_sf"/>
</dbReference>
<reference evidence="4" key="1">
    <citation type="journal article" date="2024" name="IScience">
        <title>Strigolactones Initiate the Formation of Haustorium-like Structures in Castilleja.</title>
        <authorList>
            <person name="Buerger M."/>
            <person name="Peterson D."/>
            <person name="Chory J."/>
        </authorList>
    </citation>
    <scope>NUCLEOTIDE SEQUENCE [LARGE SCALE GENOMIC DNA]</scope>
</reference>
<evidence type="ECO:0000256" key="2">
    <source>
        <dbReference type="SAM" id="SignalP"/>
    </source>
</evidence>
<name>A0ABD3BIM5_9LAMI</name>
<dbReference type="AlphaFoldDB" id="A0ABD3BIM5"/>
<dbReference type="PANTHER" id="PTHR45642">
    <property type="entry name" value="GDSL ESTERASE/LIPASE EXL3"/>
    <property type="match status" value="1"/>
</dbReference>
<dbReference type="InterPro" id="IPR035669">
    <property type="entry name" value="SGNH_plant_lipase-like"/>
</dbReference>
<accession>A0ABD3BIM5</accession>
<evidence type="ECO:0000313" key="3">
    <source>
        <dbReference type="EMBL" id="KAL3617064.1"/>
    </source>
</evidence>
<feature type="chain" id="PRO_5044810940" description="GDSL esterase/lipase" evidence="2">
    <location>
        <begin position="25"/>
        <end position="384"/>
    </location>
</feature>
<dbReference type="Pfam" id="PF00657">
    <property type="entry name" value="Lipase_GDSL"/>
    <property type="match status" value="1"/>
</dbReference>
<comment type="similarity">
    <text evidence="1">Belongs to the 'GDSL' lipolytic enzyme family.</text>
</comment>
<dbReference type="Proteomes" id="UP001632038">
    <property type="component" value="Unassembled WGS sequence"/>
</dbReference>
<protein>
    <recommendedName>
        <fullName evidence="5">GDSL esterase/lipase</fullName>
    </recommendedName>
</protein>